<evidence type="ECO:0000256" key="2">
    <source>
        <dbReference type="ARBA" id="ARBA00022617"/>
    </source>
</evidence>
<comment type="caution">
    <text evidence="7">The sequence shown here is derived from an EMBL/GenBank/DDBJ whole genome shotgun (WGS) entry which is preliminary data.</text>
</comment>
<dbReference type="RefSeq" id="WP_231993573.1">
    <property type="nucleotide sequence ID" value="NZ_SJPQ01000001.1"/>
</dbReference>
<gene>
    <name evidence="7" type="primary">cypC</name>
    <name evidence="7" type="ORF">Mal64_07650</name>
</gene>
<evidence type="ECO:0000313" key="8">
    <source>
        <dbReference type="Proteomes" id="UP000315440"/>
    </source>
</evidence>
<dbReference type="Proteomes" id="UP000315440">
    <property type="component" value="Unassembled WGS sequence"/>
</dbReference>
<keyword evidence="5 6" id="KW-0408">Iron</keyword>
<dbReference type="InterPro" id="IPR001128">
    <property type="entry name" value="Cyt_P450"/>
</dbReference>
<protein>
    <submittedName>
        <fullName evidence="7">Fatty-acid peroxygenase</fullName>
        <ecNumber evidence="7">1.11.2.4</ecNumber>
    </submittedName>
</protein>
<dbReference type="InterPro" id="IPR050705">
    <property type="entry name" value="Cytochrome_P450_3A"/>
</dbReference>
<dbReference type="SUPFAM" id="SSF48264">
    <property type="entry name" value="Cytochrome P450"/>
    <property type="match status" value="1"/>
</dbReference>
<evidence type="ECO:0000256" key="3">
    <source>
        <dbReference type="ARBA" id="ARBA00022723"/>
    </source>
</evidence>
<comment type="cofactor">
    <cofactor evidence="6">
        <name>heme</name>
        <dbReference type="ChEBI" id="CHEBI:30413"/>
    </cofactor>
</comment>
<dbReference type="GO" id="GO:0005506">
    <property type="term" value="F:iron ion binding"/>
    <property type="evidence" value="ECO:0007669"/>
    <property type="project" value="InterPro"/>
</dbReference>
<reference evidence="7 8" key="1">
    <citation type="submission" date="2019-02" db="EMBL/GenBank/DDBJ databases">
        <title>Deep-cultivation of Planctomycetes and their phenomic and genomic characterization uncovers novel biology.</title>
        <authorList>
            <person name="Wiegand S."/>
            <person name="Jogler M."/>
            <person name="Boedeker C."/>
            <person name="Pinto D."/>
            <person name="Vollmers J."/>
            <person name="Rivas-Marin E."/>
            <person name="Kohn T."/>
            <person name="Peeters S.H."/>
            <person name="Heuer A."/>
            <person name="Rast P."/>
            <person name="Oberbeckmann S."/>
            <person name="Bunk B."/>
            <person name="Jeske O."/>
            <person name="Meyerdierks A."/>
            <person name="Storesund J.E."/>
            <person name="Kallscheuer N."/>
            <person name="Luecker S."/>
            <person name="Lage O.M."/>
            <person name="Pohl T."/>
            <person name="Merkel B.J."/>
            <person name="Hornburger P."/>
            <person name="Mueller R.-W."/>
            <person name="Bruemmer F."/>
            <person name="Labrenz M."/>
            <person name="Spormann A.M."/>
            <person name="Op Den Camp H."/>
            <person name="Overmann J."/>
            <person name="Amann R."/>
            <person name="Jetten M.S.M."/>
            <person name="Mascher T."/>
            <person name="Medema M.H."/>
            <person name="Devos D.P."/>
            <person name="Kaster A.-K."/>
            <person name="Ovreas L."/>
            <person name="Rohde M."/>
            <person name="Galperin M.Y."/>
            <person name="Jogler C."/>
        </authorList>
    </citation>
    <scope>NUCLEOTIDE SEQUENCE [LARGE SCALE GENOMIC DNA]</scope>
    <source>
        <strain evidence="7 8">Mal64</strain>
    </source>
</reference>
<keyword evidence="2 6" id="KW-0349">Heme</keyword>
<dbReference type="PANTHER" id="PTHR24302">
    <property type="entry name" value="CYTOCHROME P450 FAMILY 3"/>
    <property type="match status" value="1"/>
</dbReference>
<name>A0A5C5ZT24_9BACT</name>
<sequence length="427" mass="47834">MNTTASKTPSYPEATLALAAEPYDFISRQCSRFGTDVFATRLLLRKTLCMTGPDAARLFYDDSKFRRAGAAPGALTKTLLGRGGVQGLDGESHRRRKAMFLSMTDDGHAAAMAACFHARLHHDAGSWSRAGEVTLYGALHEVLCRAACEWVGVPLPEEEVGLRTRQLTSLFDHAGSRGPKHILARWRRWRADRWMERVVQSVRSGELVPPQGAPLRIIAEHVDADGAPMTDHEAAVEALNLVRPVVAVSVYVVFVALALEEHAGCRERVRAGDDAQLECFAQEVRRYYPFFPCLVAETRDRFEWRGHEFPAGRRVLLDVYGTNHDPRVWDDPEAFRPERFADGRERPFGFIPQGGGDPALTHRCPGERIALELMKTAAAFLTREIEYTVPQQDLRVNRRRMPALPASRFHLNVLRLNPVPPRQNSAP</sequence>
<evidence type="ECO:0000256" key="1">
    <source>
        <dbReference type="ARBA" id="ARBA00010617"/>
    </source>
</evidence>
<dbReference type="GO" id="GO:0016705">
    <property type="term" value="F:oxidoreductase activity, acting on paired donors, with incorporation or reduction of molecular oxygen"/>
    <property type="evidence" value="ECO:0007669"/>
    <property type="project" value="InterPro"/>
</dbReference>
<keyword evidence="7" id="KW-0575">Peroxidase</keyword>
<dbReference type="Pfam" id="PF00067">
    <property type="entry name" value="p450"/>
    <property type="match status" value="1"/>
</dbReference>
<evidence type="ECO:0000256" key="4">
    <source>
        <dbReference type="ARBA" id="ARBA00023002"/>
    </source>
</evidence>
<evidence type="ECO:0000256" key="5">
    <source>
        <dbReference type="ARBA" id="ARBA00023004"/>
    </source>
</evidence>
<dbReference type="AlphaFoldDB" id="A0A5C5ZT24"/>
<dbReference type="EC" id="1.11.2.4" evidence="7"/>
<keyword evidence="8" id="KW-1185">Reference proteome</keyword>
<dbReference type="GO" id="GO:0004497">
    <property type="term" value="F:monooxygenase activity"/>
    <property type="evidence" value="ECO:0007669"/>
    <property type="project" value="InterPro"/>
</dbReference>
<organism evidence="7 8">
    <name type="scientific">Pseudobythopirellula maris</name>
    <dbReference type="NCBI Taxonomy" id="2527991"/>
    <lineage>
        <taxon>Bacteria</taxon>
        <taxon>Pseudomonadati</taxon>
        <taxon>Planctomycetota</taxon>
        <taxon>Planctomycetia</taxon>
        <taxon>Pirellulales</taxon>
        <taxon>Lacipirellulaceae</taxon>
        <taxon>Pseudobythopirellula</taxon>
    </lineage>
</organism>
<dbReference type="Gene3D" id="1.10.630.10">
    <property type="entry name" value="Cytochrome P450"/>
    <property type="match status" value="1"/>
</dbReference>
<keyword evidence="3 6" id="KW-0479">Metal-binding</keyword>
<accession>A0A5C5ZT24</accession>
<evidence type="ECO:0000313" key="7">
    <source>
        <dbReference type="EMBL" id="TWT90376.1"/>
    </source>
</evidence>
<dbReference type="PANTHER" id="PTHR24302:SF15">
    <property type="entry name" value="FATTY-ACID PEROXYGENASE"/>
    <property type="match status" value="1"/>
</dbReference>
<comment type="similarity">
    <text evidence="1">Belongs to the cytochrome P450 family.</text>
</comment>
<dbReference type="GO" id="GO:0004601">
    <property type="term" value="F:peroxidase activity"/>
    <property type="evidence" value="ECO:0007669"/>
    <property type="project" value="UniProtKB-KW"/>
</dbReference>
<feature type="binding site" description="axial binding residue" evidence="6">
    <location>
        <position position="364"/>
    </location>
    <ligand>
        <name>heme</name>
        <dbReference type="ChEBI" id="CHEBI:30413"/>
    </ligand>
    <ligandPart>
        <name>Fe</name>
        <dbReference type="ChEBI" id="CHEBI:18248"/>
    </ligandPart>
</feature>
<dbReference type="GO" id="GO:0020037">
    <property type="term" value="F:heme binding"/>
    <property type="evidence" value="ECO:0007669"/>
    <property type="project" value="InterPro"/>
</dbReference>
<dbReference type="InterPro" id="IPR002401">
    <property type="entry name" value="Cyt_P450_E_grp-I"/>
</dbReference>
<dbReference type="PRINTS" id="PR00463">
    <property type="entry name" value="EP450I"/>
</dbReference>
<dbReference type="InterPro" id="IPR036396">
    <property type="entry name" value="Cyt_P450_sf"/>
</dbReference>
<keyword evidence="4 7" id="KW-0560">Oxidoreductase</keyword>
<dbReference type="EMBL" id="SJPQ01000001">
    <property type="protein sequence ID" value="TWT90376.1"/>
    <property type="molecule type" value="Genomic_DNA"/>
</dbReference>
<dbReference type="CDD" id="cd11067">
    <property type="entry name" value="CYP152"/>
    <property type="match status" value="1"/>
</dbReference>
<evidence type="ECO:0000256" key="6">
    <source>
        <dbReference type="PIRSR" id="PIRSR602401-1"/>
    </source>
</evidence>
<proteinExistence type="inferred from homology"/>